<dbReference type="AlphaFoldDB" id="A0A5B1B9N8"/>
<sequence>GQHQPRRRRELKTPWWETQHQPKHAPSQAPQPVPAPAASDTSAFFSRRSGAADATPAPAAPAGPAPDDDVIYQRMLSEMMGDPRELVHSPDLDWQSVWDRGWSVAAEAQDKPVESRTDHGLPVRTPGARLVPGAAQADQVETGQRRLAQHAAARDPDAVRASMSSHFDGVRTGRAHARKTSQEPNQE</sequence>
<evidence type="ECO:0000256" key="1">
    <source>
        <dbReference type="SAM" id="MobiDB-lite"/>
    </source>
</evidence>
<dbReference type="Proteomes" id="UP000324701">
    <property type="component" value="Unassembled WGS sequence"/>
</dbReference>
<evidence type="ECO:0000313" key="2">
    <source>
        <dbReference type="EMBL" id="KAA1244691.1"/>
    </source>
</evidence>
<gene>
    <name evidence="2" type="ORF">F0Q45_24740</name>
</gene>
<protein>
    <submittedName>
        <fullName evidence="2">ATP-binding protein</fullName>
    </submittedName>
</protein>
<feature type="region of interest" description="Disordered" evidence="1">
    <location>
        <begin position="1"/>
        <end position="68"/>
    </location>
</feature>
<organism evidence="2 3">
    <name type="scientific">Mycobacterium simiae</name>
    <name type="common">Mycobacterium habana</name>
    <dbReference type="NCBI Taxonomy" id="1784"/>
    <lineage>
        <taxon>Bacteria</taxon>
        <taxon>Bacillati</taxon>
        <taxon>Actinomycetota</taxon>
        <taxon>Actinomycetes</taxon>
        <taxon>Mycobacteriales</taxon>
        <taxon>Mycobacteriaceae</taxon>
        <taxon>Mycobacterium</taxon>
        <taxon>Mycobacterium simiae complex</taxon>
    </lineage>
</organism>
<evidence type="ECO:0000313" key="3">
    <source>
        <dbReference type="Proteomes" id="UP000324701"/>
    </source>
</evidence>
<reference evidence="2 3" key="1">
    <citation type="submission" date="2019-09" db="EMBL/GenBank/DDBJ databases">
        <title>Report of infection by Mycobacterium simiae a patient suffering from pulmonary tuberculosis.</title>
        <authorList>
            <person name="Mohanty P.S."/>
            <person name="Bansal A.K."/>
            <person name="Singh H."/>
            <person name="Sharma S."/>
            <person name="Patil S.A."/>
            <person name="Upadhaya P."/>
            <person name="Singh P.K."/>
            <person name="Kumar D."/>
            <person name="Kumar S."/>
            <person name="Singh R.K."/>
            <person name="Chaudhary B."/>
        </authorList>
    </citation>
    <scope>NUCLEOTIDE SEQUENCE [LARGE SCALE GENOMIC DNA]</scope>
    <source>
        <strain evidence="2 3">JAL-560-SIM</strain>
    </source>
</reference>
<proteinExistence type="predicted"/>
<feature type="region of interest" description="Disordered" evidence="1">
    <location>
        <begin position="108"/>
        <end position="187"/>
    </location>
</feature>
<feature type="compositionally biased region" description="Basic and acidic residues" evidence="1">
    <location>
        <begin position="108"/>
        <end position="121"/>
    </location>
</feature>
<dbReference type="GO" id="GO:0005524">
    <property type="term" value="F:ATP binding"/>
    <property type="evidence" value="ECO:0007669"/>
    <property type="project" value="UniProtKB-KW"/>
</dbReference>
<dbReference type="EMBL" id="VTZN01000282">
    <property type="protein sequence ID" value="KAA1244691.1"/>
    <property type="molecule type" value="Genomic_DNA"/>
</dbReference>
<name>A0A5B1B9N8_MYCSI</name>
<keyword evidence="2" id="KW-0067">ATP-binding</keyword>
<feature type="non-terminal residue" evidence="2">
    <location>
        <position position="1"/>
    </location>
</feature>
<feature type="compositionally biased region" description="Basic residues" evidence="1">
    <location>
        <begin position="1"/>
        <end position="10"/>
    </location>
</feature>
<keyword evidence="3" id="KW-1185">Reference proteome</keyword>
<accession>A0A5B1B9N8</accession>
<keyword evidence="2" id="KW-0547">Nucleotide-binding</keyword>
<comment type="caution">
    <text evidence="2">The sequence shown here is derived from an EMBL/GenBank/DDBJ whole genome shotgun (WGS) entry which is preliminary data.</text>
</comment>